<dbReference type="SMART" id="SM00752">
    <property type="entry name" value="HTTM"/>
    <property type="match status" value="1"/>
</dbReference>
<proteinExistence type="predicted"/>
<organism evidence="8 9">
    <name type="scientific">Actinomycetospora atypica</name>
    <dbReference type="NCBI Taxonomy" id="1290095"/>
    <lineage>
        <taxon>Bacteria</taxon>
        <taxon>Bacillati</taxon>
        <taxon>Actinomycetota</taxon>
        <taxon>Actinomycetes</taxon>
        <taxon>Pseudonocardiales</taxon>
        <taxon>Pseudonocardiaceae</taxon>
        <taxon>Actinomycetospora</taxon>
    </lineage>
</organism>
<feature type="transmembrane region" description="Helical" evidence="6">
    <location>
        <begin position="127"/>
        <end position="146"/>
    </location>
</feature>
<evidence type="ECO:0000256" key="3">
    <source>
        <dbReference type="ARBA" id="ARBA00022989"/>
    </source>
</evidence>
<evidence type="ECO:0000313" key="9">
    <source>
        <dbReference type="Proteomes" id="UP001595947"/>
    </source>
</evidence>
<evidence type="ECO:0000256" key="5">
    <source>
        <dbReference type="SAM" id="MobiDB-lite"/>
    </source>
</evidence>
<feature type="domain" description="HTTM-like" evidence="7">
    <location>
        <begin position="17"/>
        <end position="286"/>
    </location>
</feature>
<comment type="caution">
    <text evidence="8">The sequence shown here is derived from an EMBL/GenBank/DDBJ whole genome shotgun (WGS) entry which is preliminary data.</text>
</comment>
<dbReference type="InterPro" id="IPR052964">
    <property type="entry name" value="Sporulation_signal_mat"/>
</dbReference>
<accession>A0ABV9YNK3</accession>
<evidence type="ECO:0000256" key="4">
    <source>
        <dbReference type="ARBA" id="ARBA00023136"/>
    </source>
</evidence>
<protein>
    <submittedName>
        <fullName evidence="8">HTTM domain-containing protein</fullName>
    </submittedName>
</protein>
<evidence type="ECO:0000256" key="1">
    <source>
        <dbReference type="ARBA" id="ARBA00004127"/>
    </source>
</evidence>
<comment type="subcellular location">
    <subcellularLocation>
        <location evidence="1">Endomembrane system</location>
        <topology evidence="1">Multi-pass membrane protein</topology>
    </subcellularLocation>
</comment>
<dbReference type="PANTHER" id="PTHR39535">
    <property type="entry name" value="SPORULATION-DELAYING PROTEIN SDPB"/>
    <property type="match status" value="1"/>
</dbReference>
<feature type="region of interest" description="Disordered" evidence="5">
    <location>
        <begin position="305"/>
        <end position="343"/>
    </location>
</feature>
<feature type="transmembrane region" description="Helical" evidence="6">
    <location>
        <begin position="263"/>
        <end position="282"/>
    </location>
</feature>
<keyword evidence="3 6" id="KW-1133">Transmembrane helix</keyword>
<reference evidence="9" key="1">
    <citation type="journal article" date="2019" name="Int. J. Syst. Evol. Microbiol.">
        <title>The Global Catalogue of Microorganisms (GCM) 10K type strain sequencing project: providing services to taxonomists for standard genome sequencing and annotation.</title>
        <authorList>
            <consortium name="The Broad Institute Genomics Platform"/>
            <consortium name="The Broad Institute Genome Sequencing Center for Infectious Disease"/>
            <person name="Wu L."/>
            <person name="Ma J."/>
        </authorList>
    </citation>
    <scope>NUCLEOTIDE SEQUENCE [LARGE SCALE GENOMIC DNA]</scope>
    <source>
        <strain evidence="9">CGMCC 4.7093</strain>
    </source>
</reference>
<dbReference type="RefSeq" id="WP_378036862.1">
    <property type="nucleotide sequence ID" value="NZ_JBHSIV010000014.1"/>
</dbReference>
<dbReference type="Pfam" id="PF05090">
    <property type="entry name" value="HTTM"/>
    <property type="match status" value="1"/>
</dbReference>
<evidence type="ECO:0000259" key="7">
    <source>
        <dbReference type="SMART" id="SM00752"/>
    </source>
</evidence>
<gene>
    <name evidence="8" type="ORF">ACFPBZ_14945</name>
</gene>
<name>A0ABV9YNK3_9PSEU</name>
<feature type="transmembrane region" description="Helical" evidence="6">
    <location>
        <begin position="68"/>
        <end position="92"/>
    </location>
</feature>
<keyword evidence="4 6" id="KW-0472">Membrane</keyword>
<dbReference type="InterPro" id="IPR011020">
    <property type="entry name" value="HTTM-like"/>
</dbReference>
<keyword evidence="9" id="KW-1185">Reference proteome</keyword>
<evidence type="ECO:0000256" key="2">
    <source>
        <dbReference type="ARBA" id="ARBA00022692"/>
    </source>
</evidence>
<evidence type="ECO:0000256" key="6">
    <source>
        <dbReference type="SAM" id="Phobius"/>
    </source>
</evidence>
<dbReference type="PANTHER" id="PTHR39535:SF2">
    <property type="entry name" value="HTTM DOMAIN-CONTAINING PROTEIN"/>
    <property type="match status" value="1"/>
</dbReference>
<dbReference type="InterPro" id="IPR053934">
    <property type="entry name" value="HTTM_dom"/>
</dbReference>
<feature type="transmembrane region" description="Helical" evidence="6">
    <location>
        <begin position="98"/>
        <end position="115"/>
    </location>
</feature>
<feature type="transmembrane region" description="Helical" evidence="6">
    <location>
        <begin position="225"/>
        <end position="243"/>
    </location>
</feature>
<sequence>MSSPLRQLSRGWDSFWFTPMSTAPLAVLRIVFGLVSTAWLISLGPDLFTFFGPSGLMPTPPALGPGGWTLLTLLNSAAGILLVWLVALVAAVALTVGLQTRLAAVVVFVAITSFERRNGMVFNGGDGLLRNLALLVALSPAGAALSWDRWRSAPDRFWESPLHASWALRLIQIQVSVVYLSTVWAKLQGRTWGDGLATTFALRIGDIQRIPTPSFLTDSQVLTELMTFGTLGVEFAIGVLVWNRAARPWVLSLGVLFHLTIELSMMVGFFSIAMVTAYIAFLSPRRAERIVRVVRSRAEDWRRRRYQNVTKPGPTAGVDPVTEVSGDATSEVPRVTPNGASGS</sequence>
<feature type="transmembrane region" description="Helical" evidence="6">
    <location>
        <begin position="26"/>
        <end position="48"/>
    </location>
</feature>
<keyword evidence="2 6" id="KW-0812">Transmembrane</keyword>
<dbReference type="EMBL" id="JBHSIV010000014">
    <property type="protein sequence ID" value="MFC5063516.1"/>
    <property type="molecule type" value="Genomic_DNA"/>
</dbReference>
<dbReference type="Proteomes" id="UP001595947">
    <property type="component" value="Unassembled WGS sequence"/>
</dbReference>
<evidence type="ECO:0000313" key="8">
    <source>
        <dbReference type="EMBL" id="MFC5063516.1"/>
    </source>
</evidence>